<dbReference type="Gene3D" id="3.30.559.10">
    <property type="entry name" value="Chloramphenicol acetyltransferase-like domain"/>
    <property type="match status" value="1"/>
</dbReference>
<dbReference type="Pfam" id="PF00302">
    <property type="entry name" value="CAT"/>
    <property type="match status" value="1"/>
</dbReference>
<dbReference type="PANTHER" id="PTHR38474:SF1">
    <property type="entry name" value="SLR0299 PROTEIN"/>
    <property type="match status" value="1"/>
</dbReference>
<dbReference type="GO" id="GO:0008811">
    <property type="term" value="F:chloramphenicol O-acetyltransferase activity"/>
    <property type="evidence" value="ECO:0007669"/>
    <property type="project" value="InterPro"/>
</dbReference>
<dbReference type="AlphaFoldDB" id="E8X5C2"/>
<keyword evidence="2" id="KW-1185">Reference proteome</keyword>
<dbReference type="OrthoDB" id="9801766at2"/>
<keyword evidence="1" id="KW-0808">Transferase</keyword>
<name>E8X5C2_GRATM</name>
<dbReference type="SUPFAM" id="SSF52777">
    <property type="entry name" value="CoA-dependent acyltransferases"/>
    <property type="match status" value="1"/>
</dbReference>
<dbReference type="PaxDb" id="1198114-AciX9_2433"/>
<dbReference type="InterPro" id="IPR001707">
    <property type="entry name" value="Cmp_AcTrfase"/>
</dbReference>
<dbReference type="InterPro" id="IPR023213">
    <property type="entry name" value="CAT-like_dom_sf"/>
</dbReference>
<dbReference type="STRING" id="1198114.AciX9_2433"/>
<gene>
    <name evidence="1" type="ordered locus">AciX9_2433</name>
</gene>
<accession>E8X5C2</accession>
<dbReference type="SMART" id="SM01059">
    <property type="entry name" value="CAT"/>
    <property type="match status" value="1"/>
</dbReference>
<dbReference type="PANTHER" id="PTHR38474">
    <property type="entry name" value="SLR0299 PROTEIN"/>
    <property type="match status" value="1"/>
</dbReference>
<dbReference type="KEGG" id="acm:AciX9_2433"/>
<dbReference type="RefSeq" id="WP_013580785.1">
    <property type="nucleotide sequence ID" value="NC_015064.1"/>
</dbReference>
<reference evidence="2" key="1">
    <citation type="submission" date="2011-01" db="EMBL/GenBank/DDBJ databases">
        <title>Complete sequence of chromosome of Acidobacterium sp. MP5ACTX9.</title>
        <authorList>
            <consortium name="US DOE Joint Genome Institute"/>
            <person name="Lucas S."/>
            <person name="Copeland A."/>
            <person name="Lapidus A."/>
            <person name="Cheng J.-F."/>
            <person name="Goodwin L."/>
            <person name="Pitluck S."/>
            <person name="Teshima H."/>
            <person name="Detter J.C."/>
            <person name="Han C."/>
            <person name="Tapia R."/>
            <person name="Land M."/>
            <person name="Hauser L."/>
            <person name="Kyrpides N."/>
            <person name="Ivanova N."/>
            <person name="Ovchinnikova G."/>
            <person name="Pagani I."/>
            <person name="Rawat S.R."/>
            <person name="Mannisto M."/>
            <person name="Haggblom M.M."/>
            <person name="Woyke T."/>
        </authorList>
    </citation>
    <scope>NUCLEOTIDE SEQUENCE [LARGE SCALE GENOMIC DNA]</scope>
    <source>
        <strain evidence="2">MP5ACTX9</strain>
    </source>
</reference>
<organism evidence="2">
    <name type="scientific">Granulicella tundricola (strain ATCC BAA-1859 / DSM 23138 / MP5ACTX9)</name>
    <dbReference type="NCBI Taxonomy" id="1198114"/>
    <lineage>
        <taxon>Bacteria</taxon>
        <taxon>Pseudomonadati</taxon>
        <taxon>Acidobacteriota</taxon>
        <taxon>Terriglobia</taxon>
        <taxon>Terriglobales</taxon>
        <taxon>Acidobacteriaceae</taxon>
        <taxon>Granulicella</taxon>
    </lineage>
</organism>
<evidence type="ECO:0000313" key="2">
    <source>
        <dbReference type="Proteomes" id="UP000000343"/>
    </source>
</evidence>
<protein>
    <submittedName>
        <fullName evidence="1">Chloramphenicol acetyltransferase</fullName>
    </submittedName>
</protein>
<dbReference type="eggNOG" id="COG4845">
    <property type="taxonomic scope" value="Bacteria"/>
</dbReference>
<proteinExistence type="predicted"/>
<dbReference type="EMBL" id="CP002480">
    <property type="protein sequence ID" value="ADW69469.1"/>
    <property type="molecule type" value="Genomic_DNA"/>
</dbReference>
<dbReference type="Proteomes" id="UP000000343">
    <property type="component" value="Chromosome"/>
</dbReference>
<sequence>MQHFENGSGQKIDLETWNRRATFQLFKDYSEPYHGVCLRVDCTATYRFARQNHISVFLSLVHRSLLAANQVENFRTRIVDGTAWHYDQINAGSAVGRANGTIGFGHYPFHPRMEDFVREGSVELERVRQREDLERYPDANLIRYSVLPWFDFTAISHAHDVSRKDSAPHITFGKITESNGRAAMPVSIHVHHALADGLHVAQFVEKFEQALADPAAEVF</sequence>
<dbReference type="HOGENOM" id="CLU_093121_0_0_0"/>
<evidence type="ECO:0000313" key="1">
    <source>
        <dbReference type="EMBL" id="ADW69469.1"/>
    </source>
</evidence>